<name>A0A3M7QAT3_BRAPC</name>
<dbReference type="GO" id="GO:0006364">
    <property type="term" value="P:rRNA processing"/>
    <property type="evidence" value="ECO:0007669"/>
    <property type="project" value="TreeGrafter"/>
</dbReference>
<dbReference type="GO" id="GO:0005634">
    <property type="term" value="C:nucleus"/>
    <property type="evidence" value="ECO:0007669"/>
    <property type="project" value="TreeGrafter"/>
</dbReference>
<accession>A0A3M7QAT3</accession>
<comment type="caution">
    <text evidence="1">The sequence shown here is derived from an EMBL/GenBank/DDBJ whole genome shotgun (WGS) entry which is preliminary data.</text>
</comment>
<dbReference type="EMBL" id="REGN01006866">
    <property type="protein sequence ID" value="RNA08065.1"/>
    <property type="molecule type" value="Genomic_DNA"/>
</dbReference>
<evidence type="ECO:0000313" key="1">
    <source>
        <dbReference type="EMBL" id="RNA08065.1"/>
    </source>
</evidence>
<evidence type="ECO:0000313" key="2">
    <source>
        <dbReference type="Proteomes" id="UP000276133"/>
    </source>
</evidence>
<proteinExistence type="predicted"/>
<dbReference type="AlphaFoldDB" id="A0A3M7QAT3"/>
<sequence length="523" mass="60518">MNSRSINIVDPNMNDENQSLIAEINSSLSLAAKSDHFLRQNGLFKMISFLETCTSSHECTLLEQNCPFWIRTIFQIFENHPVSLHAKLAQYAFYLIIQISKSLSAELQRHISTSLIEKAIILLISSSDLLAKNSLLCLNELISCYRTPCSQFRSKIENYVYTRLESDSDDMIKWSSICYSKLPYLHKNSNNTDIWYIYFTNMLHNANSLLNELFEDYQPRLGVDSLDKQDSIEIDHSETINTSHKGEIRTFSKFTKDLDNLEFKACLSCLTHLLKPLSERTCINVRPSEVIEFLKRIFLFDFKKLQNNCRINLESNYLDNIMSEMLICAFEFCTEFFSVLNTNLIPQTLIINNILLNIGHSIAENNTSSVLTSYYACLNSWMVSLGTNSAFYKNSFALIENLLKKIRPFEKNAISIESNKYDTSKTRQKQKASVLFNQEKNSLNTFQIINQNKMVTSALDCLRTFLKTFSFNLSYNQFELLTAFTKIKTNTYNNIWIIKIIMFNNNVFKSVCEADNILFNLNN</sequence>
<dbReference type="PANTHER" id="PTHR34105:SF1">
    <property type="entry name" value="PROLINE-, GLUTAMIC ACID- AND LEUCINE-RICH PROTEIN 1"/>
    <property type="match status" value="1"/>
</dbReference>
<organism evidence="1 2">
    <name type="scientific">Brachionus plicatilis</name>
    <name type="common">Marine rotifer</name>
    <name type="synonym">Brachionus muelleri</name>
    <dbReference type="NCBI Taxonomy" id="10195"/>
    <lineage>
        <taxon>Eukaryota</taxon>
        <taxon>Metazoa</taxon>
        <taxon>Spiralia</taxon>
        <taxon>Gnathifera</taxon>
        <taxon>Rotifera</taxon>
        <taxon>Eurotatoria</taxon>
        <taxon>Monogononta</taxon>
        <taxon>Pseudotrocha</taxon>
        <taxon>Ploima</taxon>
        <taxon>Brachionidae</taxon>
        <taxon>Brachionus</taxon>
    </lineage>
</organism>
<protein>
    <submittedName>
        <fullName evidence="1">Proline-glutamic acid-and leucine-rich 1 isoform X1</fullName>
    </submittedName>
</protein>
<gene>
    <name evidence="1" type="ORF">BpHYR1_018736</name>
</gene>
<dbReference type="SUPFAM" id="SSF48371">
    <property type="entry name" value="ARM repeat"/>
    <property type="match status" value="1"/>
</dbReference>
<dbReference type="PANTHER" id="PTHR34105">
    <property type="entry name" value="PROLINE-, GLUTAMIC ACID- AND LEUCINE-RICH PROTEIN 1"/>
    <property type="match status" value="1"/>
</dbReference>
<dbReference type="Proteomes" id="UP000276133">
    <property type="component" value="Unassembled WGS sequence"/>
</dbReference>
<keyword evidence="2" id="KW-1185">Reference proteome</keyword>
<dbReference type="OrthoDB" id="10508650at2759"/>
<dbReference type="STRING" id="10195.A0A3M7QAT3"/>
<reference evidence="1 2" key="1">
    <citation type="journal article" date="2018" name="Sci. Rep.">
        <title>Genomic signatures of local adaptation to the degree of environmental predictability in rotifers.</title>
        <authorList>
            <person name="Franch-Gras L."/>
            <person name="Hahn C."/>
            <person name="Garcia-Roger E.M."/>
            <person name="Carmona M.J."/>
            <person name="Serra M."/>
            <person name="Gomez A."/>
        </authorList>
    </citation>
    <scope>NUCLEOTIDE SEQUENCE [LARGE SCALE GENOMIC DNA]</scope>
    <source>
        <strain evidence="1">HYR1</strain>
    </source>
</reference>
<dbReference type="InterPro" id="IPR016024">
    <property type="entry name" value="ARM-type_fold"/>
</dbReference>